<accession>A0AAJ0D7Q9</accession>
<dbReference type="GO" id="GO:0006850">
    <property type="term" value="P:pyruvate import into mitochondria"/>
    <property type="evidence" value="ECO:0007669"/>
    <property type="project" value="InterPro"/>
</dbReference>
<dbReference type="GO" id="GO:0005743">
    <property type="term" value="C:mitochondrial inner membrane"/>
    <property type="evidence" value="ECO:0007669"/>
    <property type="project" value="UniProtKB-SubCell"/>
</dbReference>
<evidence type="ECO:0000256" key="4">
    <source>
        <dbReference type="ARBA" id="ARBA00022692"/>
    </source>
</evidence>
<dbReference type="EMBL" id="JAWDJX010000048">
    <property type="protein sequence ID" value="KAK3048468.1"/>
    <property type="molecule type" value="Genomic_DNA"/>
</dbReference>
<keyword evidence="6" id="KW-1133">Transmembrane helix</keyword>
<name>A0AAJ0D7Q9_9PEZI</name>
<comment type="similarity">
    <text evidence="2 9">Belongs to the mitochondrial pyruvate carrier (MPC) (TC 2.A.105) family.</text>
</comment>
<evidence type="ECO:0000256" key="1">
    <source>
        <dbReference type="ARBA" id="ARBA00004448"/>
    </source>
</evidence>
<evidence type="ECO:0000313" key="11">
    <source>
        <dbReference type="Proteomes" id="UP001271007"/>
    </source>
</evidence>
<evidence type="ECO:0000256" key="2">
    <source>
        <dbReference type="ARBA" id="ARBA00006416"/>
    </source>
</evidence>
<comment type="function">
    <text evidence="9">Mediates the uptake of pyruvate into mitochondria.</text>
</comment>
<evidence type="ECO:0000313" key="10">
    <source>
        <dbReference type="EMBL" id="KAK3048468.1"/>
    </source>
</evidence>
<dbReference type="InterPro" id="IPR005336">
    <property type="entry name" value="MPC"/>
</dbReference>
<evidence type="ECO:0000256" key="3">
    <source>
        <dbReference type="ARBA" id="ARBA00022448"/>
    </source>
</evidence>
<organism evidence="10 11">
    <name type="scientific">Extremus antarcticus</name>
    <dbReference type="NCBI Taxonomy" id="702011"/>
    <lineage>
        <taxon>Eukaryota</taxon>
        <taxon>Fungi</taxon>
        <taxon>Dikarya</taxon>
        <taxon>Ascomycota</taxon>
        <taxon>Pezizomycotina</taxon>
        <taxon>Dothideomycetes</taxon>
        <taxon>Dothideomycetidae</taxon>
        <taxon>Mycosphaerellales</taxon>
        <taxon>Extremaceae</taxon>
        <taxon>Extremus</taxon>
    </lineage>
</organism>
<proteinExistence type="inferred from homology"/>
<gene>
    <name evidence="10" type="ORF">LTR09_010132</name>
</gene>
<evidence type="ECO:0000256" key="6">
    <source>
        <dbReference type="ARBA" id="ARBA00022989"/>
    </source>
</evidence>
<dbReference type="Pfam" id="PF03650">
    <property type="entry name" value="MPC"/>
    <property type="match status" value="1"/>
</dbReference>
<keyword evidence="5 9" id="KW-0999">Mitochondrion inner membrane</keyword>
<protein>
    <recommendedName>
        <fullName evidence="9">Mitochondrial pyruvate carrier</fullName>
    </recommendedName>
</protein>
<evidence type="ECO:0000256" key="9">
    <source>
        <dbReference type="RuleBase" id="RU363100"/>
    </source>
</evidence>
<sequence>MDTRKDANIISGPMTLALTGYSGVFMRYAFAVTPRNYLLFGCHVVNFSAQLTQGYRFVDYWYMGGKDKSLKAQADQGLAEAEAGAQDIAGKVKQEARGAVDQAKDTVDKAVGR</sequence>
<keyword evidence="4" id="KW-0812">Transmembrane</keyword>
<evidence type="ECO:0000256" key="5">
    <source>
        <dbReference type="ARBA" id="ARBA00022792"/>
    </source>
</evidence>
<keyword evidence="7 9" id="KW-0496">Mitochondrion</keyword>
<keyword evidence="3 9" id="KW-0813">Transport</keyword>
<reference evidence="10" key="1">
    <citation type="submission" date="2023-04" db="EMBL/GenBank/DDBJ databases">
        <title>Black Yeasts Isolated from many extreme environments.</title>
        <authorList>
            <person name="Coleine C."/>
            <person name="Stajich J.E."/>
            <person name="Selbmann L."/>
        </authorList>
    </citation>
    <scope>NUCLEOTIDE SEQUENCE</scope>
    <source>
        <strain evidence="10">CCFEE 5312</strain>
    </source>
</reference>
<dbReference type="AlphaFoldDB" id="A0AAJ0D7Q9"/>
<evidence type="ECO:0000256" key="7">
    <source>
        <dbReference type="ARBA" id="ARBA00023128"/>
    </source>
</evidence>
<comment type="caution">
    <text evidence="10">The sequence shown here is derived from an EMBL/GenBank/DDBJ whole genome shotgun (WGS) entry which is preliminary data.</text>
</comment>
<keyword evidence="11" id="KW-1185">Reference proteome</keyword>
<evidence type="ECO:0000256" key="8">
    <source>
        <dbReference type="ARBA" id="ARBA00023136"/>
    </source>
</evidence>
<comment type="subcellular location">
    <subcellularLocation>
        <location evidence="1 9">Mitochondrion inner membrane</location>
        <topology evidence="1 9">Multi-pass membrane protein</topology>
    </subcellularLocation>
</comment>
<dbReference type="Proteomes" id="UP001271007">
    <property type="component" value="Unassembled WGS sequence"/>
</dbReference>
<keyword evidence="8" id="KW-0472">Membrane</keyword>